<proteinExistence type="predicted"/>
<feature type="compositionally biased region" description="Low complexity" evidence="1">
    <location>
        <begin position="143"/>
        <end position="152"/>
    </location>
</feature>
<feature type="region of interest" description="Disordered" evidence="1">
    <location>
        <begin position="286"/>
        <end position="307"/>
    </location>
</feature>
<evidence type="ECO:0000313" key="3">
    <source>
        <dbReference type="Proteomes" id="UP000799770"/>
    </source>
</evidence>
<evidence type="ECO:0000256" key="1">
    <source>
        <dbReference type="SAM" id="MobiDB-lite"/>
    </source>
</evidence>
<protein>
    <submittedName>
        <fullName evidence="2">Uncharacterized protein</fullName>
    </submittedName>
</protein>
<reference evidence="2" key="1">
    <citation type="journal article" date="2020" name="Stud. Mycol.">
        <title>101 Dothideomycetes genomes: a test case for predicting lifestyles and emergence of pathogens.</title>
        <authorList>
            <person name="Haridas S."/>
            <person name="Albert R."/>
            <person name="Binder M."/>
            <person name="Bloem J."/>
            <person name="Labutti K."/>
            <person name="Salamov A."/>
            <person name="Andreopoulos B."/>
            <person name="Baker S."/>
            <person name="Barry K."/>
            <person name="Bills G."/>
            <person name="Bluhm B."/>
            <person name="Cannon C."/>
            <person name="Castanera R."/>
            <person name="Culley D."/>
            <person name="Daum C."/>
            <person name="Ezra D."/>
            <person name="Gonzalez J."/>
            <person name="Henrissat B."/>
            <person name="Kuo A."/>
            <person name="Liang C."/>
            <person name="Lipzen A."/>
            <person name="Lutzoni F."/>
            <person name="Magnuson J."/>
            <person name="Mondo S."/>
            <person name="Nolan M."/>
            <person name="Ohm R."/>
            <person name="Pangilinan J."/>
            <person name="Park H.-J."/>
            <person name="Ramirez L."/>
            <person name="Alfaro M."/>
            <person name="Sun H."/>
            <person name="Tritt A."/>
            <person name="Yoshinaga Y."/>
            <person name="Zwiers L.-H."/>
            <person name="Turgeon B."/>
            <person name="Goodwin S."/>
            <person name="Spatafora J."/>
            <person name="Crous P."/>
            <person name="Grigoriev I."/>
        </authorList>
    </citation>
    <scope>NUCLEOTIDE SEQUENCE</scope>
    <source>
        <strain evidence="2">CBS 627.86</strain>
    </source>
</reference>
<sequence>MCLFTYVFHACGHSTYTFAAPTQSTCSSTNTCPTPSLDNDGEDLIAFSKVLHSSCSLCTPLLSTSNNSNDPYLTSLRGIADVLELELTTLDYGKKEAWKAMEAVKLLSRMAAVYDVCRESKPDREEVRGWVVKAVEKVDAARTSTPTSPSSTANVEEKEIRHATPAATPAPERATSERSPTPPISITLNKLISSSSSPSAPSTPSSTLTNPYSDFFNSSSLPSETDFSEGTVKRQLQMYSPPNPTSKAIPIPAPIHPVSAVQVEDMMRDMRLSPSLYFRPKSQRIRGTDDGESVITNPVEEKVGEKEKEGRDAWACDFCGPVCLCERFDD</sequence>
<evidence type="ECO:0000313" key="2">
    <source>
        <dbReference type="EMBL" id="KAF2111811.1"/>
    </source>
</evidence>
<organism evidence="2 3">
    <name type="scientific">Lophiotrema nucula</name>
    <dbReference type="NCBI Taxonomy" id="690887"/>
    <lineage>
        <taxon>Eukaryota</taxon>
        <taxon>Fungi</taxon>
        <taxon>Dikarya</taxon>
        <taxon>Ascomycota</taxon>
        <taxon>Pezizomycotina</taxon>
        <taxon>Dothideomycetes</taxon>
        <taxon>Pleosporomycetidae</taxon>
        <taxon>Pleosporales</taxon>
        <taxon>Lophiotremataceae</taxon>
        <taxon>Lophiotrema</taxon>
    </lineage>
</organism>
<feature type="compositionally biased region" description="Low complexity" evidence="1">
    <location>
        <begin position="163"/>
        <end position="173"/>
    </location>
</feature>
<gene>
    <name evidence="2" type="ORF">BDV96DRAFT_649786</name>
</gene>
<feature type="region of interest" description="Disordered" evidence="1">
    <location>
        <begin position="139"/>
        <end position="186"/>
    </location>
</feature>
<dbReference type="EMBL" id="ML977333">
    <property type="protein sequence ID" value="KAF2111811.1"/>
    <property type="molecule type" value="Genomic_DNA"/>
</dbReference>
<keyword evidence="3" id="KW-1185">Reference proteome</keyword>
<dbReference type="AlphaFoldDB" id="A0A6A5Z0F0"/>
<dbReference type="Proteomes" id="UP000799770">
    <property type="component" value="Unassembled WGS sequence"/>
</dbReference>
<accession>A0A6A5Z0F0</accession>
<name>A0A6A5Z0F0_9PLEO</name>